<dbReference type="PANTHER" id="PTHR22793">
    <property type="entry name" value="MYOCARDIN-RELATED TRANSCRIPTION FACTOR-RELATED"/>
    <property type="match status" value="1"/>
</dbReference>
<evidence type="ECO:0000256" key="2">
    <source>
        <dbReference type="ARBA" id="ARBA00022737"/>
    </source>
</evidence>
<dbReference type="Gene3D" id="2.30.18.10">
    <property type="entry name" value="Transcription factor IIA (TFIIA), beta-barrel domain"/>
    <property type="match status" value="1"/>
</dbReference>
<dbReference type="InterPro" id="IPR004018">
    <property type="entry name" value="RPEL_repeat"/>
</dbReference>
<reference evidence="8" key="1">
    <citation type="submission" date="2021-03" db="EMBL/GenBank/DDBJ databases">
        <authorList>
            <person name="Bekaert M."/>
        </authorList>
    </citation>
    <scope>NUCLEOTIDE SEQUENCE</scope>
</reference>
<dbReference type="PANTHER" id="PTHR22793:SF12">
    <property type="entry name" value="MYOCARDIN-RELATED TRANSCRIPTION FACTOR, ISOFORM H"/>
    <property type="match status" value="1"/>
</dbReference>
<proteinExistence type="predicted"/>
<comment type="subcellular location">
    <subcellularLocation>
        <location evidence="1">Nucleus</location>
    </subcellularLocation>
</comment>
<dbReference type="GO" id="GO:0005672">
    <property type="term" value="C:transcription factor TFIIA complex"/>
    <property type="evidence" value="ECO:0007669"/>
    <property type="project" value="InterPro"/>
</dbReference>
<comment type="caution">
    <text evidence="8">The sequence shown here is derived from an EMBL/GenBank/DDBJ whole genome shotgun (WGS) entry which is preliminary data.</text>
</comment>
<evidence type="ECO:0000259" key="7">
    <source>
        <dbReference type="Pfam" id="PF02751"/>
    </source>
</evidence>
<feature type="repeat" description="RPEL" evidence="5">
    <location>
        <begin position="46"/>
        <end position="71"/>
    </location>
</feature>
<dbReference type="Pfam" id="PF02751">
    <property type="entry name" value="TFIIA_gamma_C"/>
    <property type="match status" value="1"/>
</dbReference>
<dbReference type="FunFam" id="2.30.18.10:FF:000001">
    <property type="entry name" value="Transcription initiation factor IIA subunit 2"/>
    <property type="match status" value="1"/>
</dbReference>
<dbReference type="Gene3D" id="6.10.140.2040">
    <property type="match status" value="1"/>
</dbReference>
<dbReference type="GO" id="GO:0003713">
    <property type="term" value="F:transcription coactivator activity"/>
    <property type="evidence" value="ECO:0007669"/>
    <property type="project" value="TreeGrafter"/>
</dbReference>
<gene>
    <name evidence="8" type="ORF">MEDL_51406</name>
</gene>
<dbReference type="SUPFAM" id="SSF50784">
    <property type="entry name" value="Transcription factor IIA (TFIIA), beta-barrel domain"/>
    <property type="match status" value="1"/>
</dbReference>
<feature type="region of interest" description="Disordered" evidence="6">
    <location>
        <begin position="1"/>
        <end position="45"/>
    </location>
</feature>
<name>A0A8S3TZF0_MYTED</name>
<dbReference type="GO" id="GO:0006367">
    <property type="term" value="P:transcription initiation at RNA polymerase II promoter"/>
    <property type="evidence" value="ECO:0007669"/>
    <property type="project" value="InterPro"/>
</dbReference>
<dbReference type="GO" id="GO:0045944">
    <property type="term" value="P:positive regulation of transcription by RNA polymerase II"/>
    <property type="evidence" value="ECO:0007669"/>
    <property type="project" value="TreeGrafter"/>
</dbReference>
<feature type="compositionally biased region" description="Polar residues" evidence="6">
    <location>
        <begin position="26"/>
        <end position="41"/>
    </location>
</feature>
<dbReference type="InterPro" id="IPR015871">
    <property type="entry name" value="TFIIA_gsu_C"/>
</dbReference>
<keyword evidence="3" id="KW-0804">Transcription</keyword>
<feature type="domain" description="Transcription initiation factor IIA gamma subunit C-terminal" evidence="7">
    <location>
        <begin position="87"/>
        <end position="128"/>
    </location>
</feature>
<dbReference type="InterPro" id="IPR043451">
    <property type="entry name" value="Myocardin-like"/>
</dbReference>
<protein>
    <submittedName>
        <fullName evidence="8">TFIIA2</fullName>
    </submittedName>
</protein>
<evidence type="ECO:0000313" key="9">
    <source>
        <dbReference type="Proteomes" id="UP000683360"/>
    </source>
</evidence>
<dbReference type="OrthoDB" id="586585at2759"/>
<evidence type="ECO:0000256" key="5">
    <source>
        <dbReference type="PROSITE-ProRule" id="PRU00401"/>
    </source>
</evidence>
<accession>A0A8S3TZF0</accession>
<organism evidence="8 9">
    <name type="scientific">Mytilus edulis</name>
    <name type="common">Blue mussel</name>
    <dbReference type="NCBI Taxonomy" id="6550"/>
    <lineage>
        <taxon>Eukaryota</taxon>
        <taxon>Metazoa</taxon>
        <taxon>Spiralia</taxon>
        <taxon>Lophotrochozoa</taxon>
        <taxon>Mollusca</taxon>
        <taxon>Bivalvia</taxon>
        <taxon>Autobranchia</taxon>
        <taxon>Pteriomorphia</taxon>
        <taxon>Mytilida</taxon>
        <taxon>Mytiloidea</taxon>
        <taxon>Mytilidae</taxon>
        <taxon>Mytilinae</taxon>
        <taxon>Mytilus</taxon>
    </lineage>
</organism>
<evidence type="ECO:0000256" key="4">
    <source>
        <dbReference type="ARBA" id="ARBA00023242"/>
    </source>
</evidence>
<keyword evidence="4" id="KW-0539">Nucleus</keyword>
<dbReference type="CDD" id="cd10014">
    <property type="entry name" value="TFIIA_gamma_C"/>
    <property type="match status" value="1"/>
</dbReference>
<keyword evidence="2" id="KW-0677">Repeat</keyword>
<dbReference type="Proteomes" id="UP000683360">
    <property type="component" value="Unassembled WGS sequence"/>
</dbReference>
<evidence type="ECO:0000256" key="1">
    <source>
        <dbReference type="ARBA" id="ARBA00004123"/>
    </source>
</evidence>
<dbReference type="EMBL" id="CAJPWZ010002500">
    <property type="protein sequence ID" value="CAG2239001.1"/>
    <property type="molecule type" value="Genomic_DNA"/>
</dbReference>
<evidence type="ECO:0000313" key="8">
    <source>
        <dbReference type="EMBL" id="CAG2239001.1"/>
    </source>
</evidence>
<dbReference type="PROSITE" id="PS51073">
    <property type="entry name" value="RPEL"/>
    <property type="match status" value="1"/>
</dbReference>
<dbReference type="InterPro" id="IPR009088">
    <property type="entry name" value="TFIIA_b-brl"/>
</dbReference>
<evidence type="ECO:0000256" key="6">
    <source>
        <dbReference type="SAM" id="MobiDB-lite"/>
    </source>
</evidence>
<sequence length="158" mass="17717">MEAEKAKAAAADGTTPKLNGEEEKPTSPQSTLEEMSLQQSMDKNKESLKRKLMMRRSVTELVDQGIYPPLKTPPAFAEQRKSLERAKGKLNTYRFCDNVWTFVLNNVEFREVQEFAKCDKVKIVACDGKNEVKPDVTKNLGILVTKGPEVSLTSLPKN</sequence>
<keyword evidence="9" id="KW-1185">Reference proteome</keyword>
<evidence type="ECO:0000256" key="3">
    <source>
        <dbReference type="ARBA" id="ARBA00023163"/>
    </source>
</evidence>
<dbReference type="AlphaFoldDB" id="A0A8S3TZF0"/>